<dbReference type="InterPro" id="IPR019748">
    <property type="entry name" value="FERM_central"/>
</dbReference>
<reference evidence="5" key="1">
    <citation type="submission" date="2025-08" db="UniProtKB">
        <authorList>
            <consortium name="RefSeq"/>
        </authorList>
    </citation>
    <scope>IDENTIFICATION</scope>
    <source>
        <tissue evidence="5">Muscle</tissue>
    </source>
</reference>
<gene>
    <name evidence="5" type="primary">LOC111088292</name>
</gene>
<feature type="transmembrane region" description="Helical" evidence="2">
    <location>
        <begin position="334"/>
        <end position="356"/>
    </location>
</feature>
<feature type="compositionally biased region" description="Polar residues" evidence="1">
    <location>
        <begin position="189"/>
        <end position="216"/>
    </location>
</feature>
<keyword evidence="2" id="KW-0812">Transmembrane</keyword>
<dbReference type="Pfam" id="PF08736">
    <property type="entry name" value="FA"/>
    <property type="match status" value="1"/>
</dbReference>
<name>A0ABM1TCT5_LIMPO</name>
<evidence type="ECO:0000256" key="1">
    <source>
        <dbReference type="SAM" id="MobiDB-lite"/>
    </source>
</evidence>
<dbReference type="PANTHER" id="PTHR23280">
    <property type="entry name" value="4.1 G PROTEIN"/>
    <property type="match status" value="1"/>
</dbReference>
<dbReference type="SUPFAM" id="SSF47031">
    <property type="entry name" value="Second domain of FERM"/>
    <property type="match status" value="1"/>
</dbReference>
<feature type="non-terminal residue" evidence="5">
    <location>
        <position position="1"/>
    </location>
</feature>
<dbReference type="InterPro" id="IPR014352">
    <property type="entry name" value="FERM/acyl-CoA-bd_prot_sf"/>
</dbReference>
<feature type="region of interest" description="Disordered" evidence="1">
    <location>
        <begin position="158"/>
        <end position="216"/>
    </location>
</feature>
<accession>A0ABM1TCT5</accession>
<evidence type="ECO:0000313" key="5">
    <source>
        <dbReference type="RefSeq" id="XP_022253691.1"/>
    </source>
</evidence>
<dbReference type="InterPro" id="IPR014847">
    <property type="entry name" value="FA"/>
</dbReference>
<dbReference type="SUPFAM" id="SSF50729">
    <property type="entry name" value="PH domain-like"/>
    <property type="match status" value="1"/>
</dbReference>
<evidence type="ECO:0000259" key="3">
    <source>
        <dbReference type="SMART" id="SM01195"/>
    </source>
</evidence>
<dbReference type="GeneID" id="111088292"/>
<evidence type="ECO:0000313" key="4">
    <source>
        <dbReference type="Proteomes" id="UP000694941"/>
    </source>
</evidence>
<dbReference type="RefSeq" id="XP_022253691.1">
    <property type="nucleotide sequence ID" value="XM_022397983.1"/>
</dbReference>
<dbReference type="Pfam" id="PF09380">
    <property type="entry name" value="FERM_C"/>
    <property type="match status" value="1"/>
</dbReference>
<keyword evidence="2" id="KW-1133">Transmembrane helix</keyword>
<organism evidence="4 5">
    <name type="scientific">Limulus polyphemus</name>
    <name type="common">Atlantic horseshoe crab</name>
    <dbReference type="NCBI Taxonomy" id="6850"/>
    <lineage>
        <taxon>Eukaryota</taxon>
        <taxon>Metazoa</taxon>
        <taxon>Ecdysozoa</taxon>
        <taxon>Arthropoda</taxon>
        <taxon>Chelicerata</taxon>
        <taxon>Merostomata</taxon>
        <taxon>Xiphosura</taxon>
        <taxon>Limulidae</taxon>
        <taxon>Limulus</taxon>
    </lineage>
</organism>
<evidence type="ECO:0000256" key="2">
    <source>
        <dbReference type="SAM" id="Phobius"/>
    </source>
</evidence>
<dbReference type="InterPro" id="IPR035963">
    <property type="entry name" value="FERM_2"/>
</dbReference>
<proteinExistence type="predicted"/>
<dbReference type="Gene3D" id="1.20.80.10">
    <property type="match status" value="1"/>
</dbReference>
<keyword evidence="2" id="KW-0472">Membrane</keyword>
<feature type="domain" description="FERM adjacent" evidence="3">
    <location>
        <begin position="114"/>
        <end position="156"/>
    </location>
</feature>
<dbReference type="SMART" id="SM01195">
    <property type="entry name" value="FA"/>
    <property type="match status" value="1"/>
</dbReference>
<protein>
    <submittedName>
        <fullName evidence="5">FERM domain-containing protein 3-like</fullName>
    </submittedName>
</protein>
<sequence length="396" mass="45259">ELGDYDPDEHFGNYVADFKLLLKQTTRIEEKIAEIHQTQLSGRVPAVAEMNFLHKACQLDTYGIDPHPVKRKHLIGFKCPTQAACKHLWKCALEQRYFFAVESSSEVPAVTTGGGLFSRGSKFRYSGRVEKEVVELMKNFQRDPPQFQRSFMHTSSFHHKSESYPTTPATPSRDYETDFPDLHYMNHSAPVTENLDSITSTDSTSPKHTNHSTQMAGSLSDLTLPEHEEAPTALFETVQEQQVENTKSEITQEPEGLAENTYSVDQEVSVPSLQASTPQLPENPEQDPHVEFPIEVSTSTEPQKTEMNFEWDLKIPKQKNISSCQSFMFQPVNVVRVAILASLFILLIFWCLLVVVMESDSPLFSDIRKIPELLVLRQEYYEPTKDYIMERLKFLF</sequence>
<keyword evidence="4" id="KW-1185">Reference proteome</keyword>
<dbReference type="PANTHER" id="PTHR23280:SF32">
    <property type="entry name" value="FI22325P1"/>
    <property type="match status" value="1"/>
</dbReference>
<dbReference type="CDD" id="cd14473">
    <property type="entry name" value="FERM_B-lobe"/>
    <property type="match status" value="1"/>
</dbReference>
<dbReference type="Proteomes" id="UP000694941">
    <property type="component" value="Unplaced"/>
</dbReference>
<dbReference type="InterPro" id="IPR018980">
    <property type="entry name" value="FERM_PH-like_C"/>
</dbReference>